<keyword evidence="1 2" id="KW-0732">Signal</keyword>
<evidence type="ECO:0000256" key="2">
    <source>
        <dbReference type="SAM" id="SignalP"/>
    </source>
</evidence>
<feature type="domain" description="Ionotropic glutamate receptor C-terminal" evidence="4">
    <location>
        <begin position="27"/>
        <end position="252"/>
    </location>
</feature>
<organism evidence="5 6">
    <name type="scientific">Bordetella genomosp. 11</name>
    <dbReference type="NCBI Taxonomy" id="1416808"/>
    <lineage>
        <taxon>Bacteria</taxon>
        <taxon>Pseudomonadati</taxon>
        <taxon>Pseudomonadota</taxon>
        <taxon>Betaproteobacteria</taxon>
        <taxon>Burkholderiales</taxon>
        <taxon>Alcaligenaceae</taxon>
        <taxon>Bordetella</taxon>
    </lineage>
</organism>
<dbReference type="GO" id="GO:0015276">
    <property type="term" value="F:ligand-gated monoatomic ion channel activity"/>
    <property type="evidence" value="ECO:0007669"/>
    <property type="project" value="InterPro"/>
</dbReference>
<evidence type="ECO:0000313" key="5">
    <source>
        <dbReference type="EMBL" id="OZI66392.1"/>
    </source>
</evidence>
<evidence type="ECO:0000259" key="4">
    <source>
        <dbReference type="SMART" id="SM00079"/>
    </source>
</evidence>
<dbReference type="CDD" id="cd13530">
    <property type="entry name" value="PBP2_peptides_like"/>
    <property type="match status" value="1"/>
</dbReference>
<evidence type="ECO:0000259" key="3">
    <source>
        <dbReference type="SMART" id="SM00062"/>
    </source>
</evidence>
<dbReference type="AlphaFoldDB" id="A0A261UYG5"/>
<dbReference type="EMBL" id="NEVS01000001">
    <property type="protein sequence ID" value="OZI66392.1"/>
    <property type="molecule type" value="Genomic_DNA"/>
</dbReference>
<feature type="domain" description="Solute-binding protein family 3/N-terminal" evidence="3">
    <location>
        <begin position="27"/>
        <end position="254"/>
    </location>
</feature>
<protein>
    <submittedName>
        <fullName evidence="5">Amino acid ABC transporter substrate-binding protein</fullName>
    </submittedName>
</protein>
<dbReference type="PANTHER" id="PTHR35936">
    <property type="entry name" value="MEMBRANE-BOUND LYTIC MUREIN TRANSGLYCOSYLASE F"/>
    <property type="match status" value="1"/>
</dbReference>
<dbReference type="Pfam" id="PF00497">
    <property type="entry name" value="SBP_bac_3"/>
    <property type="match status" value="1"/>
</dbReference>
<feature type="signal peptide" evidence="2">
    <location>
        <begin position="1"/>
        <end position="24"/>
    </location>
</feature>
<reference evidence="6" key="1">
    <citation type="submission" date="2017-05" db="EMBL/GenBank/DDBJ databases">
        <title>Complete and WGS of Bordetella genogroups.</title>
        <authorList>
            <person name="Spilker T."/>
            <person name="Lipuma J."/>
        </authorList>
    </citation>
    <scope>NUCLEOTIDE SEQUENCE [LARGE SCALE GENOMIC DNA]</scope>
    <source>
        <strain evidence="6">AU8856</strain>
    </source>
</reference>
<sequence length="254" mass="27179">MKLRSIALSAFATLSLAMAAGAVAQTTVKVGSTPTGSPFTFLDTKTNSIEGVMVDIMKAVGKETGLKVEIEPMAFSALIGSLQSKRIDVISAAMFITPERQKVVAFSDPVYTYGEGLMVPKSDTKEYTSFADMKGMTVGVQVGTAFVKPIQDSGVFKEVKLYDNPPDMMRDVNAGRIQGGFMDYPIAAYTINQNTSGAFGNLRMVKSYKPAVTGSVGIATRKDDTALMNKIDTALKKLKSDGTIDAILKKWGLA</sequence>
<dbReference type="SUPFAM" id="SSF53850">
    <property type="entry name" value="Periplasmic binding protein-like II"/>
    <property type="match status" value="1"/>
</dbReference>
<keyword evidence="6" id="KW-1185">Reference proteome</keyword>
<evidence type="ECO:0000256" key="1">
    <source>
        <dbReference type="ARBA" id="ARBA00022729"/>
    </source>
</evidence>
<evidence type="ECO:0000313" key="6">
    <source>
        <dbReference type="Proteomes" id="UP000215767"/>
    </source>
</evidence>
<dbReference type="InterPro" id="IPR001638">
    <property type="entry name" value="Solute-binding_3/MltF_N"/>
</dbReference>
<proteinExistence type="predicted"/>
<dbReference type="InterPro" id="IPR001320">
    <property type="entry name" value="Iontro_rcpt_C"/>
</dbReference>
<dbReference type="Proteomes" id="UP000215767">
    <property type="component" value="Unassembled WGS sequence"/>
</dbReference>
<dbReference type="PANTHER" id="PTHR35936:SF17">
    <property type="entry name" value="ARGININE-BINDING EXTRACELLULAR PROTEIN ARTP"/>
    <property type="match status" value="1"/>
</dbReference>
<comment type="caution">
    <text evidence="5">The sequence shown here is derived from an EMBL/GenBank/DDBJ whole genome shotgun (WGS) entry which is preliminary data.</text>
</comment>
<feature type="chain" id="PRO_5012130556" evidence="2">
    <location>
        <begin position="25"/>
        <end position="254"/>
    </location>
</feature>
<dbReference type="SMART" id="SM00062">
    <property type="entry name" value="PBPb"/>
    <property type="match status" value="1"/>
</dbReference>
<accession>A0A261UYG5</accession>
<gene>
    <name evidence="5" type="ORF">CAL28_01205</name>
</gene>
<dbReference type="GO" id="GO:0016020">
    <property type="term" value="C:membrane"/>
    <property type="evidence" value="ECO:0007669"/>
    <property type="project" value="InterPro"/>
</dbReference>
<dbReference type="Gene3D" id="3.40.190.10">
    <property type="entry name" value="Periplasmic binding protein-like II"/>
    <property type="match status" value="2"/>
</dbReference>
<dbReference type="SMART" id="SM00079">
    <property type="entry name" value="PBPe"/>
    <property type="match status" value="1"/>
</dbReference>
<name>A0A261UYG5_9BORD</name>
<dbReference type="RefSeq" id="WP_094839603.1">
    <property type="nucleotide sequence ID" value="NZ_NEVS01000001.1"/>
</dbReference>
<dbReference type="OrthoDB" id="9768183at2"/>